<evidence type="ECO:0000259" key="8">
    <source>
        <dbReference type="Pfam" id="PF05199"/>
    </source>
</evidence>
<evidence type="ECO:0000256" key="2">
    <source>
        <dbReference type="ARBA" id="ARBA00010790"/>
    </source>
</evidence>
<dbReference type="InterPro" id="IPR023210">
    <property type="entry name" value="NADP_OxRdtase_dom"/>
</dbReference>
<dbReference type="Proteomes" id="UP001528673">
    <property type="component" value="Unassembled WGS sequence"/>
</dbReference>
<dbReference type="Gene3D" id="3.20.20.100">
    <property type="entry name" value="NADP-dependent oxidoreductase domain"/>
    <property type="match status" value="1"/>
</dbReference>
<keyword evidence="5" id="KW-0560">Oxidoreductase</keyword>
<evidence type="ECO:0000259" key="7">
    <source>
        <dbReference type="Pfam" id="PF01266"/>
    </source>
</evidence>
<feature type="domain" description="Glucose-methanol-choline oxidoreductase C-terminal" evidence="8">
    <location>
        <begin position="415"/>
        <end position="537"/>
    </location>
</feature>
<dbReference type="Pfam" id="PF00248">
    <property type="entry name" value="Aldo_ket_red"/>
    <property type="match status" value="1"/>
</dbReference>
<sequence>MTLLTAVPEGPLPYDLCVVGAGPAGLSLALEAASRGLLVLVLDAGHANPAESPPDWRGSERVHPAHHAPLELATHAGLAGTTWLWGGRCVPYEAIDFEARPQVPQARWPLSEADVAPWYPAAARYVGCGTAEFRRPLPPEAADSAVSRLSAFDLTQIERWAHQPRLVGRLGAQALAAQRVHLLLQTRVSAIELTPTLDAVRQLQVSRAGQSATLRARAYVLAGGALGTTQLLLQTQARHAAQKALFGGPEGPLGRYYMGHIMGCIARVVLHQPADVRWLDFSQDPDGTYVRRRFLPTPATQRAHGLLNTSFYIDNPPFYDHRHGNPTLSAVFLGLAIGPIGRRLVAEAMRLKHIGRPPYRWWAHSLNILRRPWRAGLDVLDILRHRYLSPVRKPGFVLRSPGGVYALDYHAEQAPNPDSRLTLKNPEGDLRVDFKYLPQDIESVLKAHELLDQDLRAAGLGYLDYERPPEQRHAHVFEQASDGFHQIGSTRMSADPAQGVVDRDGRVHGVANLGIASSSVFTTSGEANPTLMAVALACRQAHFWADHLGGTAATAAAAVPGDGPSADASAPRAFSSMATTKASTMRLVQIPGTRLQASRLSFGTASLHHLARERDRLALLQAAIEAGFSHLDTSPLYGFGLAEASVGALPPEWARRVSVATKVGLYGPTGAGHSVPELYARKVLGKAFKGLNRAVVDWQLGRARQSFEASLRRLRRNEVDVLFLHEPVADLIAGDEWLGWLQSLQQAGRIRHWGVAGEAPAVAAMLRQHPALTPVVQVRDSLSQRQADVLGAAQRPLQFTYGYLADPAGAPQPVELRLREALARNPEGSILVSTRRLDRVAALARLAD</sequence>
<feature type="domain" description="FAD dependent oxidoreductase" evidence="7">
    <location>
        <begin position="15"/>
        <end position="231"/>
    </location>
</feature>
<reference evidence="9 10" key="1">
    <citation type="submission" date="2023-02" db="EMBL/GenBank/DDBJ databases">
        <title>Bacterial whole genomic sequence of Curvibacter sp. HBC61.</title>
        <authorList>
            <person name="Le V."/>
            <person name="Ko S.-R."/>
            <person name="Ahn C.-Y."/>
            <person name="Oh H.-M."/>
        </authorList>
    </citation>
    <scope>NUCLEOTIDE SEQUENCE [LARGE SCALE GENOMIC DNA]</scope>
    <source>
        <strain evidence="9 10">HBC61</strain>
    </source>
</reference>
<comment type="caution">
    <text evidence="9">The sequence shown here is derived from an EMBL/GenBank/DDBJ whole genome shotgun (WGS) entry which is preliminary data.</text>
</comment>
<name>A0ABT5MWB9_9BURK</name>
<dbReference type="SUPFAM" id="SSF51905">
    <property type="entry name" value="FAD/NAD(P)-binding domain"/>
    <property type="match status" value="1"/>
</dbReference>
<dbReference type="SUPFAM" id="SSF51430">
    <property type="entry name" value="NAD(P)-linked oxidoreductase"/>
    <property type="match status" value="1"/>
</dbReference>
<keyword evidence="10" id="KW-1185">Reference proteome</keyword>
<evidence type="ECO:0000256" key="3">
    <source>
        <dbReference type="ARBA" id="ARBA00022630"/>
    </source>
</evidence>
<keyword evidence="4" id="KW-0274">FAD</keyword>
<evidence type="ECO:0000313" key="10">
    <source>
        <dbReference type="Proteomes" id="UP001528673"/>
    </source>
</evidence>
<evidence type="ECO:0000256" key="1">
    <source>
        <dbReference type="ARBA" id="ARBA00001974"/>
    </source>
</evidence>
<comment type="similarity">
    <text evidence="2">Belongs to the GMC oxidoreductase family.</text>
</comment>
<dbReference type="PANTHER" id="PTHR42784:SF1">
    <property type="entry name" value="PYRANOSE 2-OXIDASE"/>
    <property type="match status" value="1"/>
</dbReference>
<dbReference type="Pfam" id="PF05199">
    <property type="entry name" value="GMC_oxred_C"/>
    <property type="match status" value="1"/>
</dbReference>
<evidence type="ECO:0000256" key="4">
    <source>
        <dbReference type="ARBA" id="ARBA00022827"/>
    </source>
</evidence>
<dbReference type="PANTHER" id="PTHR42784">
    <property type="entry name" value="PYRANOSE 2-OXIDASE"/>
    <property type="match status" value="1"/>
</dbReference>
<organism evidence="9 10">
    <name type="scientific">Curvibacter cyanobacteriorum</name>
    <dbReference type="NCBI Taxonomy" id="3026422"/>
    <lineage>
        <taxon>Bacteria</taxon>
        <taxon>Pseudomonadati</taxon>
        <taxon>Pseudomonadota</taxon>
        <taxon>Betaproteobacteria</taxon>
        <taxon>Burkholderiales</taxon>
        <taxon>Comamonadaceae</taxon>
        <taxon>Curvibacter</taxon>
    </lineage>
</organism>
<dbReference type="InterPro" id="IPR007867">
    <property type="entry name" value="GMC_OxRtase_C"/>
</dbReference>
<dbReference type="Pfam" id="PF01266">
    <property type="entry name" value="DAO"/>
    <property type="match status" value="1"/>
</dbReference>
<protein>
    <submittedName>
        <fullName evidence="9">Aldo/keto reductase</fullName>
    </submittedName>
</protein>
<dbReference type="InterPro" id="IPR036812">
    <property type="entry name" value="NAD(P)_OxRdtase_dom_sf"/>
</dbReference>
<dbReference type="InterPro" id="IPR006076">
    <property type="entry name" value="FAD-dep_OxRdtase"/>
</dbReference>
<feature type="domain" description="NADP-dependent oxidoreductase" evidence="6">
    <location>
        <begin position="599"/>
        <end position="776"/>
    </location>
</feature>
<evidence type="ECO:0000256" key="5">
    <source>
        <dbReference type="ARBA" id="ARBA00023002"/>
    </source>
</evidence>
<evidence type="ECO:0000259" key="6">
    <source>
        <dbReference type="Pfam" id="PF00248"/>
    </source>
</evidence>
<accession>A0ABT5MWB9</accession>
<keyword evidence="3" id="KW-0285">Flavoprotein</keyword>
<evidence type="ECO:0000313" key="9">
    <source>
        <dbReference type="EMBL" id="MDD0838353.1"/>
    </source>
</evidence>
<dbReference type="Gene3D" id="3.50.50.60">
    <property type="entry name" value="FAD/NAD(P)-binding domain"/>
    <property type="match status" value="2"/>
</dbReference>
<proteinExistence type="inferred from homology"/>
<dbReference type="RefSeq" id="WP_273950119.1">
    <property type="nucleotide sequence ID" value="NZ_JAQSIP010000003.1"/>
</dbReference>
<dbReference type="InterPro" id="IPR036188">
    <property type="entry name" value="FAD/NAD-bd_sf"/>
</dbReference>
<dbReference type="InterPro" id="IPR051473">
    <property type="entry name" value="P2Ox-like"/>
</dbReference>
<gene>
    <name evidence="9" type="ORF">PSQ40_07195</name>
</gene>
<dbReference type="EMBL" id="JAQSIP010000003">
    <property type="protein sequence ID" value="MDD0838353.1"/>
    <property type="molecule type" value="Genomic_DNA"/>
</dbReference>
<comment type="cofactor">
    <cofactor evidence="1">
        <name>FAD</name>
        <dbReference type="ChEBI" id="CHEBI:57692"/>
    </cofactor>
</comment>